<keyword evidence="2 3" id="KW-0786">Thiamine pyrophosphate</keyword>
<dbReference type="InterPro" id="IPR029061">
    <property type="entry name" value="THDP-binding"/>
</dbReference>
<dbReference type="Gene3D" id="3.40.50.970">
    <property type="match status" value="2"/>
</dbReference>
<organism evidence="7 8">
    <name type="scientific">Yoonia vestfoldensis</name>
    <dbReference type="NCBI Taxonomy" id="245188"/>
    <lineage>
        <taxon>Bacteria</taxon>
        <taxon>Pseudomonadati</taxon>
        <taxon>Pseudomonadota</taxon>
        <taxon>Alphaproteobacteria</taxon>
        <taxon>Rhodobacterales</taxon>
        <taxon>Paracoccaceae</taxon>
        <taxon>Yoonia</taxon>
    </lineage>
</organism>
<protein>
    <submittedName>
        <fullName evidence="7">Acetolactate synthase</fullName>
        <ecNumber evidence="7">2.2.1.6</ecNumber>
    </submittedName>
</protein>
<dbReference type="GO" id="GO:0050660">
    <property type="term" value="F:flavin adenine dinucleotide binding"/>
    <property type="evidence" value="ECO:0007669"/>
    <property type="project" value="TreeGrafter"/>
</dbReference>
<dbReference type="InterPro" id="IPR045229">
    <property type="entry name" value="TPP_enz"/>
</dbReference>
<dbReference type="GO" id="GO:0005948">
    <property type="term" value="C:acetolactate synthase complex"/>
    <property type="evidence" value="ECO:0007669"/>
    <property type="project" value="TreeGrafter"/>
</dbReference>
<dbReference type="InterPro" id="IPR029035">
    <property type="entry name" value="DHS-like_NAD/FAD-binding_dom"/>
</dbReference>
<proteinExistence type="inferred from homology"/>
<reference evidence="7 8" key="1">
    <citation type="submission" date="2017-05" db="EMBL/GenBank/DDBJ databases">
        <title>Genome Sequence of Loktanella vestfoldensis Strain SMR4r Isolated from a Culture of the Diatom Skeletonema marinoi.</title>
        <authorList>
            <person name="Topel M."/>
            <person name="Pinder M.I.M."/>
            <person name="Johansson O.N."/>
            <person name="Kourtchenko O."/>
            <person name="Godhe A."/>
            <person name="Clarke A.K."/>
        </authorList>
    </citation>
    <scope>NUCLEOTIDE SEQUENCE [LARGE SCALE GENOMIC DNA]</scope>
    <source>
        <strain evidence="7 8">SMR4r</strain>
    </source>
</reference>
<feature type="domain" description="Thiamine pyrophosphate enzyme N-terminal TPP-binding" evidence="6">
    <location>
        <begin position="3"/>
        <end position="117"/>
    </location>
</feature>
<keyword evidence="8" id="KW-1185">Reference proteome</keyword>
<dbReference type="Pfam" id="PF00205">
    <property type="entry name" value="TPP_enzyme_M"/>
    <property type="match status" value="1"/>
</dbReference>
<dbReference type="InterPro" id="IPR012001">
    <property type="entry name" value="Thiamin_PyroP_enz_TPP-bd_dom"/>
</dbReference>
<keyword evidence="7" id="KW-0808">Transferase</keyword>
<evidence type="ECO:0000259" key="4">
    <source>
        <dbReference type="Pfam" id="PF00205"/>
    </source>
</evidence>
<dbReference type="InterPro" id="IPR011766">
    <property type="entry name" value="TPP_enzyme_TPP-bd"/>
</dbReference>
<dbReference type="Proteomes" id="UP000195273">
    <property type="component" value="Chromosome"/>
</dbReference>
<dbReference type="EC" id="2.2.1.6" evidence="7"/>
<evidence type="ECO:0000313" key="7">
    <source>
        <dbReference type="EMBL" id="ARU01596.1"/>
    </source>
</evidence>
<dbReference type="EMBL" id="CP021431">
    <property type="protein sequence ID" value="ARU01596.1"/>
    <property type="molecule type" value="Genomic_DNA"/>
</dbReference>
<evidence type="ECO:0000256" key="1">
    <source>
        <dbReference type="ARBA" id="ARBA00007812"/>
    </source>
</evidence>
<feature type="domain" description="Thiamine pyrophosphate enzyme central" evidence="4">
    <location>
        <begin position="189"/>
        <end position="304"/>
    </location>
</feature>
<evidence type="ECO:0000313" key="8">
    <source>
        <dbReference type="Proteomes" id="UP000195273"/>
    </source>
</evidence>
<dbReference type="AlphaFoldDB" id="A0A1Y0ED96"/>
<dbReference type="InterPro" id="IPR012000">
    <property type="entry name" value="Thiamin_PyroP_enz_cen_dom"/>
</dbReference>
<dbReference type="KEGG" id="lvs:LOKVESSMR4R_02291"/>
<dbReference type="CDD" id="cd00568">
    <property type="entry name" value="TPP_enzymes"/>
    <property type="match status" value="1"/>
</dbReference>
<evidence type="ECO:0000259" key="5">
    <source>
        <dbReference type="Pfam" id="PF02775"/>
    </source>
</evidence>
<dbReference type="SUPFAM" id="SSF52518">
    <property type="entry name" value="Thiamin diphosphate-binding fold (THDP-binding)"/>
    <property type="match status" value="2"/>
</dbReference>
<evidence type="ECO:0000256" key="3">
    <source>
        <dbReference type="RuleBase" id="RU362132"/>
    </source>
</evidence>
<dbReference type="SUPFAM" id="SSF52467">
    <property type="entry name" value="DHS-like NAD/FAD-binding domain"/>
    <property type="match status" value="1"/>
</dbReference>
<dbReference type="PANTHER" id="PTHR18968">
    <property type="entry name" value="THIAMINE PYROPHOSPHATE ENZYMES"/>
    <property type="match status" value="1"/>
</dbReference>
<dbReference type="FunFam" id="3.40.50.970:FF:000007">
    <property type="entry name" value="Acetolactate synthase"/>
    <property type="match status" value="1"/>
</dbReference>
<dbReference type="GO" id="GO:0030976">
    <property type="term" value="F:thiamine pyrophosphate binding"/>
    <property type="evidence" value="ECO:0007669"/>
    <property type="project" value="InterPro"/>
</dbReference>
<sequence>MTTGADIIAQALYKSGVRYAFGIPGGEVLALVDALVRTGIQFVIARHENAAGFMAEGAYRATGAPGVLVATVGPGVANGLNSVANAAQERVPLIVLTGKVPEEETLTYTHQIFDHQAALRPFVKASFEARIGACDLVIDKAVAIATSNRPGAVHIDLPIPVANADHAPHRSAPDIIPAPLAPASGIATETAQKRFSAAERPIIVAGQDLLNEEGGPDAVAAFATKHNIPVVTTYKAKGVLAEEHSLSLGGHGLSPKSDAIILPLLAQSDCVICAGYDPIEMRMGWRDPFAPGTAISFVQAQNDHFMHREDILITVPSAQGLVLFDGLEPTAVWPDGAPAKARADLSAAFGQTDAWTPASLYHTLNDALPRDIAVTVDSGAHRILWSQIMTCTRPNQLLQSTGLCTMGCALPLATGHALASGKPVVAVMGDGCLDMVLGELATLRDLALPVTVVVVVDGSYSLIAHKQRGEGYQSAGVDFGVTDYAATAQAMGIASSTARDAEALRNTVQDAIHSGKPTLIAVPMPRGAYHTQI</sequence>
<accession>A0A1Y0ED96</accession>
<name>A0A1Y0ED96_9RHOB</name>
<dbReference type="GO" id="GO:0000287">
    <property type="term" value="F:magnesium ion binding"/>
    <property type="evidence" value="ECO:0007669"/>
    <property type="project" value="InterPro"/>
</dbReference>
<comment type="similarity">
    <text evidence="1 3">Belongs to the TPP enzyme family.</text>
</comment>
<evidence type="ECO:0000256" key="2">
    <source>
        <dbReference type="ARBA" id="ARBA00023052"/>
    </source>
</evidence>
<gene>
    <name evidence="7" type="primary">alsS</name>
    <name evidence="7" type="ORF">LOKVESSMR4R_02291</name>
</gene>
<evidence type="ECO:0000259" key="6">
    <source>
        <dbReference type="Pfam" id="PF02776"/>
    </source>
</evidence>
<feature type="domain" description="Thiamine pyrophosphate enzyme TPP-binding" evidence="5">
    <location>
        <begin position="377"/>
        <end position="522"/>
    </location>
</feature>
<dbReference type="Pfam" id="PF02776">
    <property type="entry name" value="TPP_enzyme_N"/>
    <property type="match status" value="1"/>
</dbReference>
<dbReference type="CDD" id="cd07035">
    <property type="entry name" value="TPP_PYR_POX_like"/>
    <property type="match status" value="1"/>
</dbReference>
<dbReference type="GO" id="GO:0003984">
    <property type="term" value="F:acetolactate synthase activity"/>
    <property type="evidence" value="ECO:0007669"/>
    <property type="project" value="UniProtKB-EC"/>
</dbReference>
<dbReference type="Pfam" id="PF02775">
    <property type="entry name" value="TPP_enzyme_C"/>
    <property type="match status" value="1"/>
</dbReference>
<dbReference type="Gene3D" id="3.40.50.1220">
    <property type="entry name" value="TPP-binding domain"/>
    <property type="match status" value="1"/>
</dbReference>
<dbReference type="GO" id="GO:0009097">
    <property type="term" value="P:isoleucine biosynthetic process"/>
    <property type="evidence" value="ECO:0007669"/>
    <property type="project" value="TreeGrafter"/>
</dbReference>
<dbReference type="GO" id="GO:0009099">
    <property type="term" value="P:L-valine biosynthetic process"/>
    <property type="evidence" value="ECO:0007669"/>
    <property type="project" value="TreeGrafter"/>
</dbReference>
<dbReference type="PANTHER" id="PTHR18968:SF129">
    <property type="entry name" value="ACETOLACTATE SYNTHASE"/>
    <property type="match status" value="1"/>
</dbReference>